<feature type="region of interest" description="Disordered" evidence="1">
    <location>
        <begin position="29"/>
        <end position="93"/>
    </location>
</feature>
<proteinExistence type="predicted"/>
<sequence length="108" mass="12305">MSKQRIDLYGREKDYASLKHTNATSYRSTYATFETAHRRDGRESDRRHPSARARTTHGTTRESDGRGTCAVRSDKNDETISAHKNARTSAGKTRGMIKVADDDIRLYR</sequence>
<name>A0A4C1XHT5_EUMVA</name>
<dbReference type="EMBL" id="BGZK01000822">
    <property type="protein sequence ID" value="GBP61777.1"/>
    <property type="molecule type" value="Genomic_DNA"/>
</dbReference>
<feature type="compositionally biased region" description="Basic and acidic residues" evidence="1">
    <location>
        <begin position="35"/>
        <end position="48"/>
    </location>
</feature>
<keyword evidence="3" id="KW-1185">Reference proteome</keyword>
<evidence type="ECO:0000256" key="1">
    <source>
        <dbReference type="SAM" id="MobiDB-lite"/>
    </source>
</evidence>
<evidence type="ECO:0000313" key="2">
    <source>
        <dbReference type="EMBL" id="GBP61777.1"/>
    </source>
</evidence>
<gene>
    <name evidence="2" type="ORF">EVAR_96021_1</name>
</gene>
<dbReference type="AlphaFoldDB" id="A0A4C1XHT5"/>
<comment type="caution">
    <text evidence="2">The sequence shown here is derived from an EMBL/GenBank/DDBJ whole genome shotgun (WGS) entry which is preliminary data.</text>
</comment>
<protein>
    <submittedName>
        <fullName evidence="2">Uncharacterized protein</fullName>
    </submittedName>
</protein>
<organism evidence="2 3">
    <name type="scientific">Eumeta variegata</name>
    <name type="common">Bagworm moth</name>
    <name type="synonym">Eumeta japonica</name>
    <dbReference type="NCBI Taxonomy" id="151549"/>
    <lineage>
        <taxon>Eukaryota</taxon>
        <taxon>Metazoa</taxon>
        <taxon>Ecdysozoa</taxon>
        <taxon>Arthropoda</taxon>
        <taxon>Hexapoda</taxon>
        <taxon>Insecta</taxon>
        <taxon>Pterygota</taxon>
        <taxon>Neoptera</taxon>
        <taxon>Endopterygota</taxon>
        <taxon>Lepidoptera</taxon>
        <taxon>Glossata</taxon>
        <taxon>Ditrysia</taxon>
        <taxon>Tineoidea</taxon>
        <taxon>Psychidae</taxon>
        <taxon>Oiketicinae</taxon>
        <taxon>Eumeta</taxon>
    </lineage>
</organism>
<feature type="compositionally biased region" description="Basic and acidic residues" evidence="1">
    <location>
        <begin position="72"/>
        <end position="81"/>
    </location>
</feature>
<dbReference type="Proteomes" id="UP000299102">
    <property type="component" value="Unassembled WGS sequence"/>
</dbReference>
<accession>A0A4C1XHT5</accession>
<evidence type="ECO:0000313" key="3">
    <source>
        <dbReference type="Proteomes" id="UP000299102"/>
    </source>
</evidence>
<reference evidence="2 3" key="1">
    <citation type="journal article" date="2019" name="Commun. Biol.">
        <title>The bagworm genome reveals a unique fibroin gene that provides high tensile strength.</title>
        <authorList>
            <person name="Kono N."/>
            <person name="Nakamura H."/>
            <person name="Ohtoshi R."/>
            <person name="Tomita M."/>
            <person name="Numata K."/>
            <person name="Arakawa K."/>
        </authorList>
    </citation>
    <scope>NUCLEOTIDE SEQUENCE [LARGE SCALE GENOMIC DNA]</scope>
</reference>